<organism evidence="5 6">
    <name type="scientific">Paraburkholderia hospita</name>
    <dbReference type="NCBI Taxonomy" id="169430"/>
    <lineage>
        <taxon>Bacteria</taxon>
        <taxon>Pseudomonadati</taxon>
        <taxon>Pseudomonadota</taxon>
        <taxon>Betaproteobacteria</taxon>
        <taxon>Burkholderiales</taxon>
        <taxon>Burkholderiaceae</taxon>
        <taxon>Paraburkholderia</taxon>
    </lineage>
</organism>
<protein>
    <submittedName>
        <fullName evidence="5">Acetylornithine and succinylornithine aminotransferase</fullName>
    </submittedName>
</protein>
<name>A0ABP2P8T0_9BURK</name>
<dbReference type="InterPro" id="IPR015424">
    <property type="entry name" value="PyrdxlP-dep_Trfase"/>
</dbReference>
<evidence type="ECO:0000256" key="3">
    <source>
        <dbReference type="ARBA" id="ARBA00022898"/>
    </source>
</evidence>
<dbReference type="InterPro" id="IPR015422">
    <property type="entry name" value="PyrdxlP-dep_Trfase_small"/>
</dbReference>
<dbReference type="InterPro" id="IPR050103">
    <property type="entry name" value="Class-III_PLP-dep_AT"/>
</dbReference>
<reference evidence="5 6" key="1">
    <citation type="journal article" date="2012" name="J. Bacteriol.">
        <title>Draft Genome Sequence of the Soil Bacterium Burkholderia terrae Strain BS001, Which Interacts with Fungal Surface Structures.</title>
        <authorList>
            <person name="Nazir R."/>
            <person name="Hansen M.A."/>
            <person name="Sorensen S."/>
            <person name="van Elsas J.D."/>
        </authorList>
    </citation>
    <scope>NUCLEOTIDE SEQUENCE [LARGE SCALE GENOMIC DNA]</scope>
    <source>
        <strain evidence="5 6">BS001</strain>
    </source>
</reference>
<dbReference type="InterPro" id="IPR005814">
    <property type="entry name" value="Aminotrans_3"/>
</dbReference>
<evidence type="ECO:0000313" key="6">
    <source>
        <dbReference type="Proteomes" id="UP000004980"/>
    </source>
</evidence>
<dbReference type="PANTHER" id="PTHR11986:SF113">
    <property type="entry name" value="SUCCINYLORNITHINE TRANSAMINASE"/>
    <property type="match status" value="1"/>
</dbReference>
<keyword evidence="2 5" id="KW-0808">Transferase</keyword>
<accession>A0ABP2P8T0</accession>
<sequence length="340" mass="36689">MSNLYTVEGQEQVAKRLCELTFADRVFFCNSGTEAVELAIKAARRYHHSRGDISRNQIITLEGGFHGRTLGALAATGRDEYLKGFEPRNPGFLQVPFGDFEELESAVSEQTAGILLEPVQGEGGVRTIPCSYIRRVRELCDRHNVLMLLDEVQTGIGRTGRLFGYEESGVVPDIVAVAKGLGGGFPVGAVLATESVGIAMQPGSHGSTFGGNPLAMSVAKVVLDIVSAPAFLERVRMASIRLRKQAELLVSMYSLAFDGVTGAGLLVGLRCIPPVREVVNMLYEQKLLCVPAGNNVLRLVPPLTVSDDEIDDAMRKIARVGKAICDMSVKRRKSLTDAAV</sequence>
<evidence type="ECO:0000256" key="2">
    <source>
        <dbReference type="ARBA" id="ARBA00022576"/>
    </source>
</evidence>
<evidence type="ECO:0000256" key="4">
    <source>
        <dbReference type="RuleBase" id="RU003560"/>
    </source>
</evidence>
<dbReference type="CDD" id="cd00610">
    <property type="entry name" value="OAT_like"/>
    <property type="match status" value="1"/>
</dbReference>
<dbReference type="PANTHER" id="PTHR11986">
    <property type="entry name" value="AMINOTRANSFERASE CLASS III"/>
    <property type="match status" value="1"/>
</dbReference>
<comment type="similarity">
    <text evidence="4">Belongs to the class-III pyridoxal-phosphate-dependent aminotransferase family.</text>
</comment>
<dbReference type="Proteomes" id="UP000004980">
    <property type="component" value="Unassembled WGS sequence"/>
</dbReference>
<keyword evidence="3 4" id="KW-0663">Pyridoxal phosphate</keyword>
<proteinExistence type="inferred from homology"/>
<dbReference type="InterPro" id="IPR049704">
    <property type="entry name" value="Aminotrans_3_PPA_site"/>
</dbReference>
<dbReference type="Gene3D" id="3.90.1150.10">
    <property type="entry name" value="Aspartate Aminotransferase, domain 1"/>
    <property type="match status" value="1"/>
</dbReference>
<dbReference type="SUPFAM" id="SSF53383">
    <property type="entry name" value="PLP-dependent transferases"/>
    <property type="match status" value="1"/>
</dbReference>
<dbReference type="PROSITE" id="PS00600">
    <property type="entry name" value="AA_TRANSFER_CLASS_3"/>
    <property type="match status" value="1"/>
</dbReference>
<dbReference type="PIRSF" id="PIRSF000521">
    <property type="entry name" value="Transaminase_4ab_Lys_Orn"/>
    <property type="match status" value="1"/>
</dbReference>
<evidence type="ECO:0000256" key="1">
    <source>
        <dbReference type="ARBA" id="ARBA00001933"/>
    </source>
</evidence>
<dbReference type="Gene3D" id="3.40.640.10">
    <property type="entry name" value="Type I PLP-dependent aspartate aminotransferase-like (Major domain)"/>
    <property type="match status" value="1"/>
</dbReference>
<keyword evidence="2 5" id="KW-0032">Aminotransferase</keyword>
<dbReference type="GO" id="GO:0008483">
    <property type="term" value="F:transaminase activity"/>
    <property type="evidence" value="ECO:0007669"/>
    <property type="project" value="UniProtKB-KW"/>
</dbReference>
<dbReference type="InterPro" id="IPR015421">
    <property type="entry name" value="PyrdxlP-dep_Trfase_major"/>
</dbReference>
<comment type="caution">
    <text evidence="5">The sequence shown here is derived from an EMBL/GenBank/DDBJ whole genome shotgun (WGS) entry which is preliminary data.</text>
</comment>
<evidence type="ECO:0000313" key="5">
    <source>
        <dbReference type="EMBL" id="EIM94064.1"/>
    </source>
</evidence>
<dbReference type="EMBL" id="AKAU01000285">
    <property type="protein sequence ID" value="EIM94064.1"/>
    <property type="molecule type" value="Genomic_DNA"/>
</dbReference>
<comment type="cofactor">
    <cofactor evidence="1">
        <name>pyridoxal 5'-phosphate</name>
        <dbReference type="ChEBI" id="CHEBI:597326"/>
    </cofactor>
</comment>
<dbReference type="NCBIfam" id="NF002325">
    <property type="entry name" value="PRK01278.1"/>
    <property type="match status" value="1"/>
</dbReference>
<gene>
    <name evidence="5" type="ORF">WQE_46334</name>
</gene>
<dbReference type="Pfam" id="PF00202">
    <property type="entry name" value="Aminotran_3"/>
    <property type="match status" value="1"/>
</dbReference>
<keyword evidence="6" id="KW-1185">Reference proteome</keyword>